<gene>
    <name evidence="1" type="ORF">LSALG_LOCUS17979</name>
</gene>
<protein>
    <recommendedName>
        <fullName evidence="3">DUF4283 domain-containing protein</fullName>
    </recommendedName>
</protein>
<reference evidence="1" key="1">
    <citation type="submission" date="2023-04" db="EMBL/GenBank/DDBJ databases">
        <authorList>
            <person name="Vijverberg K."/>
            <person name="Xiong W."/>
            <person name="Schranz E."/>
        </authorList>
    </citation>
    <scope>NUCLEOTIDE SEQUENCE</scope>
</reference>
<organism evidence="1 2">
    <name type="scientific">Lactuca saligna</name>
    <name type="common">Willowleaf lettuce</name>
    <dbReference type="NCBI Taxonomy" id="75948"/>
    <lineage>
        <taxon>Eukaryota</taxon>
        <taxon>Viridiplantae</taxon>
        <taxon>Streptophyta</taxon>
        <taxon>Embryophyta</taxon>
        <taxon>Tracheophyta</taxon>
        <taxon>Spermatophyta</taxon>
        <taxon>Magnoliopsida</taxon>
        <taxon>eudicotyledons</taxon>
        <taxon>Gunneridae</taxon>
        <taxon>Pentapetalae</taxon>
        <taxon>asterids</taxon>
        <taxon>campanulids</taxon>
        <taxon>Asterales</taxon>
        <taxon>Asteraceae</taxon>
        <taxon>Cichorioideae</taxon>
        <taxon>Cichorieae</taxon>
        <taxon>Lactucinae</taxon>
        <taxon>Lactuca</taxon>
    </lineage>
</organism>
<evidence type="ECO:0000313" key="2">
    <source>
        <dbReference type="Proteomes" id="UP001177003"/>
    </source>
</evidence>
<dbReference type="EMBL" id="OX465079">
    <property type="protein sequence ID" value="CAI9278083.1"/>
    <property type="molecule type" value="Genomic_DNA"/>
</dbReference>
<proteinExistence type="predicted"/>
<dbReference type="PANTHER" id="PTHR34427:SF5">
    <property type="entry name" value="DUF4283 DOMAIN-CONTAINING PROTEIN"/>
    <property type="match status" value="1"/>
</dbReference>
<dbReference type="PANTHER" id="PTHR34427">
    <property type="entry name" value="DUF4283 DOMAIN PROTEIN"/>
    <property type="match status" value="1"/>
</dbReference>
<dbReference type="Proteomes" id="UP001177003">
    <property type="component" value="Chromosome 3"/>
</dbReference>
<dbReference type="AlphaFoldDB" id="A0AA36E0S8"/>
<sequence length="243" mass="28320">MIKNLCEVWFGYHKMFAFVPRIHRKESNSYMEPTGVEKKWENLPVSYANAVRGSRKEEPPADSTLLNLGMLCHDEGFDEFIIRYVSGLWVMFEFKSKEACKNFLNNDAVNHWIIEKRKWDKTFVPTDHIVWVDVEGLPLRAWNKNSFRHILAKWGSIAHLDDNIGEDVYKSCVCILTSFLRIISEVIKVSIDGEIFLIRIKEAPGWNPTFVCEFNKNSNNDSVDEFHRFQQDHEGSNVSLSDK</sequence>
<evidence type="ECO:0000313" key="1">
    <source>
        <dbReference type="EMBL" id="CAI9278083.1"/>
    </source>
</evidence>
<name>A0AA36E0S8_LACSI</name>
<evidence type="ECO:0008006" key="3">
    <source>
        <dbReference type="Google" id="ProtNLM"/>
    </source>
</evidence>
<keyword evidence="2" id="KW-1185">Reference proteome</keyword>
<accession>A0AA36E0S8</accession>